<dbReference type="PANTHER" id="PTHR43226:SF3">
    <property type="entry name" value="XAA-PRO AMINOPEPTIDASE AN0832-RELATED"/>
    <property type="match status" value="1"/>
</dbReference>
<evidence type="ECO:0000256" key="11">
    <source>
        <dbReference type="ARBA" id="ARBA00023211"/>
    </source>
</evidence>
<dbReference type="Gene3D" id="3.40.350.10">
    <property type="entry name" value="Creatinase/prolidase N-terminal domain"/>
    <property type="match status" value="1"/>
</dbReference>
<comment type="caution">
    <text evidence="17">The sequence shown here is derived from an EMBL/GenBank/DDBJ whole genome shotgun (WGS) entry which is preliminary data.</text>
</comment>
<feature type="compositionally biased region" description="Basic and acidic residues" evidence="15">
    <location>
        <begin position="1741"/>
        <end position="1771"/>
    </location>
</feature>
<evidence type="ECO:0000256" key="12">
    <source>
        <dbReference type="ARBA" id="ARBA00030849"/>
    </source>
</evidence>
<dbReference type="EMBL" id="QGDH01000058">
    <property type="protein sequence ID" value="RAR11367.1"/>
    <property type="molecule type" value="Genomic_DNA"/>
</dbReference>
<dbReference type="PROSITE" id="PS00491">
    <property type="entry name" value="PROLINE_PEPTIDASE"/>
    <property type="match status" value="1"/>
</dbReference>
<feature type="region of interest" description="Disordered" evidence="15">
    <location>
        <begin position="815"/>
        <end position="837"/>
    </location>
</feature>
<dbReference type="InterPro" id="IPR029149">
    <property type="entry name" value="Creatin/AminoP/Spt16_N"/>
</dbReference>
<comment type="similarity">
    <text evidence="4 14">Belongs to the peptidase M24B family.</text>
</comment>
<dbReference type="SUPFAM" id="SSF55920">
    <property type="entry name" value="Creatinase/aminopeptidase"/>
    <property type="match status" value="1"/>
</dbReference>
<feature type="region of interest" description="Disordered" evidence="15">
    <location>
        <begin position="1710"/>
        <end position="1793"/>
    </location>
</feature>
<evidence type="ECO:0000256" key="1">
    <source>
        <dbReference type="ARBA" id="ARBA00001424"/>
    </source>
</evidence>
<dbReference type="Pfam" id="PF00144">
    <property type="entry name" value="Beta-lactamase"/>
    <property type="match status" value="1"/>
</dbReference>
<accession>A0A364N449</accession>
<sequence length="1817" mass="200829">MEVLDAAGLAERLRWEDKEYCLHLEAESPLEKYPAKQHARRVQEKLGIEEGLIYLPGQLARNNDDSDMPAPFRQRRYFYYVSGCNEADCHLAYDVQRDVLTLFIPRIKPERVIWNGRGSTRAEALVKYDIDQVFYADELEYIIQKWAFDNRHAGIYVLHPSSRVPGCDNLMPRTDAHSLLPAMNICRMIKDDHEINLIRKANDISSQAHRQVLENILEFENEAQVEGLFMDVCISHQAKQQAYAPIAASGPNAGTLHYDSNNEDFAGRQLMCLDAGCEYELYASDITRSFPLSSSWPSREAENIYKLVQRMQETCIERLGPGVRYLDLHILAHQIAIDGLLQLGILHNGTKEEIFKAGTSRAFFPHGLGHHVGLEVHDPGQAGLMSVQRGKIVHQQAPSLYPENFHTPVYSAETCLAPADPQSSQLEEGMVVTVEPGIYFSVYALQQFYLPSPIHSKYINVEALRRYLPVGGVRIEDDILITAKGYENLTTAPKGDAMLEIIKHGSSKIADGPHRRTTNSPRLSNEADAPPLLRAPGISKKMPQPLLRPLARASTLPTQRRHKEDVDFEPFAGPSLFANFSRSMTTEEKVQQWREKRDSMPVAPTDPGNVKSLQSICGETTPRVRHVYMSSASGPSSMPGPIQERQGSSTCRNCVILVQTLGRLRQNLSSAQSSPASAAVANKEKTQLNVSARDIKHRERQRMTAFQQQPSRSEMNMNGRENTHTTQQARFENTIPAVGHVSSKLRVSTFPQPNTIVTLPKGVSPTLEPSDILPTSRHQSRQKLPVTTPLEMLSEEEAIRKRLESLQLRLDALEEREQGQPQHQHSAHRLTSRPSMPDLISHNPWQYHSALAAILDSGEVINERIDNRGGSTLAGPHLQLRPSQQRGAPVMRDASGRDQYYTQHAPDQIHIAKSAGQDLSLLKKMEPGLRDEQGVKVLHVEFGLMLQKLTAKTRVDLSALEAPGFEIDALEVEVAIMGNRKKTAHGYLDRCLALLKEEVKRVGEVLVHASSLEPAYTFNNGTLKFNETGSDPAEENLVTSDSIFRVMSISKHIAMTSALVVENQIRQNSTDGLSGLTMDTPVRLLLPSFALPQKDWADGGSEITLRMLASHTAGIPRESYSTGFNMILSTGKADAPTIGAAWAGQSAQDVIDGIATRSLMFAPGQRAASAVAAYYNNITGLDLAWSDLATQELLGPLNMTHSFFGTIAQDLIPQISVPGGENWADLIVGEGYDPAAGMWSSANDLSNFLYNTWLAPQPALITDFQRRNVMKPSIILQDGIQQSGPGWEIELLTLPTSGNASVAESSMKTYSIFGKSGNGGGWSSWLDTIPNLGYGLVVLAQTSGLTDYESIAPSTLKSTMHDFLAPAFAKALSARMKERFAGTYSLTKDTGLIKDQVVTTAQSNSLTYARLEVEDQILYIRDLVVNGTSALEAVDRLSWTADAQPVLFSGPQGVVLEPAEGAAETAQFGPGAQVWRMIFPGLETCDWFDFDGYQDGNGWPKKDASFNSDSESLEKRALKRNLIRSGARIVVFHRALQGSASGDGDGQGKTPTRARATIDAFHARLAAAEKQQFMNRAEQDQQEFQDMYSPCNSSSTFHDLQCGHRIQTEYTASCGVLCARPVQGQPFICPTCLIDVVRAEVALEGLSLKLNDGTAMEGVKTSAEEEVRRFADKYVAALLRKGYRACKAASKFDEPRLQFFDQFMRQDGFGGLADEGEKEEPLSPRKRPGMATARRPTKPNVHHDDGHAEKWNFRDQAPHEARVGRKERADTNQETAESAEDGMDGNPGQSLEAWVSLPPENEATEAVRKAMEAFTLL</sequence>
<dbReference type="InterPro" id="IPR001466">
    <property type="entry name" value="Beta-lactam-related"/>
</dbReference>
<dbReference type="GO" id="GO:0070006">
    <property type="term" value="F:metalloaminopeptidase activity"/>
    <property type="evidence" value="ECO:0007669"/>
    <property type="project" value="InterPro"/>
</dbReference>
<protein>
    <recommendedName>
        <fullName evidence="5">Xaa-Pro aminopeptidase</fullName>
        <ecNumber evidence="5">3.4.11.9</ecNumber>
    </recommendedName>
    <alternativeName>
        <fullName evidence="12">Aminoacylproline aminopeptidase</fullName>
    </alternativeName>
    <alternativeName>
        <fullName evidence="13">Prolidase</fullName>
    </alternativeName>
</protein>
<evidence type="ECO:0000256" key="3">
    <source>
        <dbReference type="ARBA" id="ARBA00002443"/>
    </source>
</evidence>
<keyword evidence="8 14" id="KW-0479">Metal-binding</keyword>
<comment type="function">
    <text evidence="3">Catalyzes the removal of a penultimate prolyl residue from the N-termini of peptides.</text>
</comment>
<dbReference type="SUPFAM" id="SSF56601">
    <property type="entry name" value="beta-lactamase/transpeptidase-like"/>
    <property type="match status" value="1"/>
</dbReference>
<gene>
    <name evidence="17" type="ORF">DDE83_004623</name>
</gene>
<keyword evidence="18" id="KW-1185">Reference proteome</keyword>
<keyword evidence="17" id="KW-0328">Glycosyltransferase</keyword>
<evidence type="ECO:0000259" key="16">
    <source>
        <dbReference type="SMART" id="SM01011"/>
    </source>
</evidence>
<feature type="region of interest" description="Disordered" evidence="15">
    <location>
        <begin position="593"/>
        <end position="612"/>
    </location>
</feature>
<dbReference type="CDD" id="cd01087">
    <property type="entry name" value="Prolidase"/>
    <property type="match status" value="1"/>
</dbReference>
<evidence type="ECO:0000256" key="9">
    <source>
        <dbReference type="ARBA" id="ARBA00022801"/>
    </source>
</evidence>
<keyword evidence="6" id="KW-0031">Aminopeptidase</keyword>
<evidence type="ECO:0000256" key="10">
    <source>
        <dbReference type="ARBA" id="ARBA00023049"/>
    </source>
</evidence>
<evidence type="ECO:0000256" key="5">
    <source>
        <dbReference type="ARBA" id="ARBA00012574"/>
    </source>
</evidence>
<dbReference type="STRING" id="183478.A0A364N449"/>
<evidence type="ECO:0000256" key="8">
    <source>
        <dbReference type="ARBA" id="ARBA00022723"/>
    </source>
</evidence>
<comment type="catalytic activity">
    <reaction evidence="1">
        <text>Release of any N-terminal amino acid, including proline, that is linked to proline, even from a dipeptide or tripeptide.</text>
        <dbReference type="EC" id="3.4.11.9"/>
    </reaction>
</comment>
<dbReference type="InterPro" id="IPR036005">
    <property type="entry name" value="Creatinase/aminopeptidase-like"/>
</dbReference>
<dbReference type="GO" id="GO:0030145">
    <property type="term" value="F:manganese ion binding"/>
    <property type="evidence" value="ECO:0007669"/>
    <property type="project" value="InterPro"/>
</dbReference>
<reference evidence="18" key="1">
    <citation type="submission" date="2018-05" db="EMBL/GenBank/DDBJ databases">
        <title>Draft genome sequence of Stemphylium lycopersici strain CIDEFI 213.</title>
        <authorList>
            <person name="Medina R."/>
            <person name="Franco M.E.E."/>
            <person name="Lucentini C.G."/>
            <person name="Saparrat M.C.N."/>
            <person name="Balatti P.A."/>
        </authorList>
    </citation>
    <scope>NUCLEOTIDE SEQUENCE [LARGE SCALE GENOMIC DNA]</scope>
    <source>
        <strain evidence="18">CIDEFI 213</strain>
    </source>
</reference>
<feature type="region of interest" description="Disordered" evidence="15">
    <location>
        <begin position="870"/>
        <end position="890"/>
    </location>
</feature>
<dbReference type="InterPro" id="IPR001131">
    <property type="entry name" value="Peptidase_M24B_aminopep-P_CS"/>
</dbReference>
<dbReference type="Proteomes" id="UP000249619">
    <property type="component" value="Unassembled WGS sequence"/>
</dbReference>
<evidence type="ECO:0000256" key="6">
    <source>
        <dbReference type="ARBA" id="ARBA00022438"/>
    </source>
</evidence>
<dbReference type="EC" id="3.4.11.9" evidence="5"/>
<dbReference type="InterPro" id="IPR052433">
    <property type="entry name" value="X-Pro_dipept-like"/>
</dbReference>
<organism evidence="17 18">
    <name type="scientific">Stemphylium lycopersici</name>
    <name type="common">Tomato gray leaf spot disease fungus</name>
    <name type="synonym">Thyrospora lycopersici</name>
    <dbReference type="NCBI Taxonomy" id="183478"/>
    <lineage>
        <taxon>Eukaryota</taxon>
        <taxon>Fungi</taxon>
        <taxon>Dikarya</taxon>
        <taxon>Ascomycota</taxon>
        <taxon>Pezizomycotina</taxon>
        <taxon>Dothideomycetes</taxon>
        <taxon>Pleosporomycetidae</taxon>
        <taxon>Pleosporales</taxon>
        <taxon>Pleosporineae</taxon>
        <taxon>Pleosporaceae</taxon>
        <taxon>Stemphylium</taxon>
    </lineage>
</organism>
<evidence type="ECO:0000256" key="4">
    <source>
        <dbReference type="ARBA" id="ARBA00008766"/>
    </source>
</evidence>
<dbReference type="Gene3D" id="3.40.710.10">
    <property type="entry name" value="DD-peptidase/beta-lactamase superfamily"/>
    <property type="match status" value="1"/>
</dbReference>
<dbReference type="GO" id="GO:0006508">
    <property type="term" value="P:proteolysis"/>
    <property type="evidence" value="ECO:0007669"/>
    <property type="project" value="UniProtKB-KW"/>
</dbReference>
<dbReference type="InterPro" id="IPR007865">
    <property type="entry name" value="Aminopep_P_N"/>
</dbReference>
<dbReference type="InterPro" id="IPR012338">
    <property type="entry name" value="Beta-lactam/transpept-like"/>
</dbReference>
<keyword evidence="9" id="KW-0378">Hydrolase</keyword>
<dbReference type="Pfam" id="PF05195">
    <property type="entry name" value="AMP_N"/>
    <property type="match status" value="1"/>
</dbReference>
<keyword evidence="17" id="KW-0808">Transferase</keyword>
<evidence type="ECO:0000313" key="17">
    <source>
        <dbReference type="EMBL" id="RAR11367.1"/>
    </source>
</evidence>
<evidence type="ECO:0000313" key="18">
    <source>
        <dbReference type="Proteomes" id="UP000249619"/>
    </source>
</evidence>
<evidence type="ECO:0000256" key="13">
    <source>
        <dbReference type="ARBA" id="ARBA00032413"/>
    </source>
</evidence>
<dbReference type="InterPro" id="IPR000994">
    <property type="entry name" value="Pept_M24"/>
</dbReference>
<dbReference type="Gene3D" id="3.90.230.10">
    <property type="entry name" value="Creatinase/methionine aminopeptidase superfamily"/>
    <property type="match status" value="1"/>
</dbReference>
<comment type="cofactor">
    <cofactor evidence="2">
        <name>Mn(2+)</name>
        <dbReference type="ChEBI" id="CHEBI:29035"/>
    </cofactor>
</comment>
<dbReference type="SUPFAM" id="SSF53092">
    <property type="entry name" value="Creatinase/prolidase N-terminal domain"/>
    <property type="match status" value="1"/>
</dbReference>
<dbReference type="GO" id="GO:0016757">
    <property type="term" value="F:glycosyltransferase activity"/>
    <property type="evidence" value="ECO:0007669"/>
    <property type="project" value="UniProtKB-KW"/>
</dbReference>
<dbReference type="PANTHER" id="PTHR43226">
    <property type="entry name" value="XAA-PRO AMINOPEPTIDASE 3"/>
    <property type="match status" value="1"/>
</dbReference>
<proteinExistence type="inferred from homology"/>
<evidence type="ECO:0000256" key="14">
    <source>
        <dbReference type="RuleBase" id="RU000590"/>
    </source>
</evidence>
<name>A0A364N449_STELY</name>
<evidence type="ECO:0000256" key="7">
    <source>
        <dbReference type="ARBA" id="ARBA00022670"/>
    </source>
</evidence>
<keyword evidence="11" id="KW-0464">Manganese</keyword>
<feature type="domain" description="Aminopeptidase P N-terminal" evidence="16">
    <location>
        <begin position="33"/>
        <end position="165"/>
    </location>
</feature>
<keyword evidence="7" id="KW-0645">Protease</keyword>
<evidence type="ECO:0000256" key="2">
    <source>
        <dbReference type="ARBA" id="ARBA00001936"/>
    </source>
</evidence>
<dbReference type="SMART" id="SM01011">
    <property type="entry name" value="AMP_N"/>
    <property type="match status" value="1"/>
</dbReference>
<evidence type="ECO:0000256" key="15">
    <source>
        <dbReference type="SAM" id="MobiDB-lite"/>
    </source>
</evidence>
<dbReference type="Pfam" id="PF00557">
    <property type="entry name" value="Peptidase_M24"/>
    <property type="match status" value="1"/>
</dbReference>
<feature type="region of interest" description="Disordered" evidence="15">
    <location>
        <begin position="506"/>
        <end position="566"/>
    </location>
</feature>
<keyword evidence="10" id="KW-0482">Metalloprotease</keyword>